<sequence length="81" mass="8402">MTPMAAAEVNIPAVERVLVKVSITSPLLGETIVARSGPSANRAFKDSRSDIVSAMNADTREAHAVLAKAVAAAVEALNKTE</sequence>
<dbReference type="EMBL" id="BK014810">
    <property type="protein sequence ID" value="DAD76855.1"/>
    <property type="molecule type" value="Genomic_DNA"/>
</dbReference>
<name>A0A8S5M441_9CAUD</name>
<accession>A0A8S5M441</accession>
<protein>
    <submittedName>
        <fullName evidence="1">Uncharacterized protein</fullName>
    </submittedName>
</protein>
<reference evidence="1" key="1">
    <citation type="journal article" date="2021" name="Proc. Natl. Acad. Sci. U.S.A.">
        <title>A Catalog of Tens of Thousands of Viruses from Human Metagenomes Reveals Hidden Associations with Chronic Diseases.</title>
        <authorList>
            <person name="Tisza M.J."/>
            <person name="Buck C.B."/>
        </authorList>
    </citation>
    <scope>NUCLEOTIDE SEQUENCE</scope>
    <source>
        <strain evidence="1">Ctz7e2</strain>
    </source>
</reference>
<evidence type="ECO:0000313" key="1">
    <source>
        <dbReference type="EMBL" id="DAD76855.1"/>
    </source>
</evidence>
<proteinExistence type="predicted"/>
<organism evidence="1">
    <name type="scientific">Siphoviridae sp. ctz7e2</name>
    <dbReference type="NCBI Taxonomy" id="2826526"/>
    <lineage>
        <taxon>Viruses</taxon>
        <taxon>Duplodnaviria</taxon>
        <taxon>Heunggongvirae</taxon>
        <taxon>Uroviricota</taxon>
        <taxon>Caudoviricetes</taxon>
    </lineage>
</organism>